<evidence type="ECO:0000256" key="2">
    <source>
        <dbReference type="ARBA" id="ARBA00022448"/>
    </source>
</evidence>
<keyword evidence="4" id="KW-0732">Signal</keyword>
<dbReference type="GO" id="GO:0008289">
    <property type="term" value="F:lipid binding"/>
    <property type="evidence" value="ECO:0007669"/>
    <property type="project" value="UniProtKB-KW"/>
</dbReference>
<dbReference type="SUPFAM" id="SSF47699">
    <property type="entry name" value="Bifunctional inhibitor/lipid-transfer protein/seed storage 2S albumin"/>
    <property type="match status" value="1"/>
</dbReference>
<dbReference type="PRINTS" id="PR00382">
    <property type="entry name" value="LIPIDTRNSFER"/>
</dbReference>
<feature type="chain" id="PRO_5016389329" description="Bifunctional inhibitor/plant lipid transfer protein/seed storage helical domain-containing protein" evidence="4">
    <location>
        <begin position="20"/>
        <end position="112"/>
    </location>
</feature>
<proteinExistence type="inferred from homology"/>
<sequence>MIIMAMATAVLAVAVPGHALDCTQVDSAISPCLTYLRDGAAAAAPPRECCDAVKSLVSIAPSQQERQTACECLKAAAARTPIKADLAAGLPAGCGVSTTVPISPDVNCQNVG</sequence>
<accession>A0A328DR76</accession>
<evidence type="ECO:0000313" key="7">
    <source>
        <dbReference type="Proteomes" id="UP000249390"/>
    </source>
</evidence>
<organism evidence="6 7">
    <name type="scientific">Cuscuta australis</name>
    <dbReference type="NCBI Taxonomy" id="267555"/>
    <lineage>
        <taxon>Eukaryota</taxon>
        <taxon>Viridiplantae</taxon>
        <taxon>Streptophyta</taxon>
        <taxon>Embryophyta</taxon>
        <taxon>Tracheophyta</taxon>
        <taxon>Spermatophyta</taxon>
        <taxon>Magnoliopsida</taxon>
        <taxon>eudicotyledons</taxon>
        <taxon>Gunneridae</taxon>
        <taxon>Pentapetalae</taxon>
        <taxon>asterids</taxon>
        <taxon>lamiids</taxon>
        <taxon>Solanales</taxon>
        <taxon>Convolvulaceae</taxon>
        <taxon>Cuscuteae</taxon>
        <taxon>Cuscuta</taxon>
        <taxon>Cuscuta subgen. Grammica</taxon>
        <taxon>Cuscuta sect. Cleistogrammica</taxon>
    </lineage>
</organism>
<feature type="domain" description="Bifunctional inhibitor/plant lipid transfer protein/seed storage helical" evidence="5">
    <location>
        <begin position="22"/>
        <end position="108"/>
    </location>
</feature>
<keyword evidence="3" id="KW-0446">Lipid-binding</keyword>
<dbReference type="Pfam" id="PF14368">
    <property type="entry name" value="LTP_2"/>
    <property type="match status" value="1"/>
</dbReference>
<dbReference type="Gene3D" id="1.10.110.10">
    <property type="entry name" value="Plant lipid-transfer and hydrophobic proteins"/>
    <property type="match status" value="1"/>
</dbReference>
<comment type="similarity">
    <text evidence="1">Belongs to the plant LTP family.</text>
</comment>
<evidence type="ECO:0000313" key="6">
    <source>
        <dbReference type="EMBL" id="RAL46839.1"/>
    </source>
</evidence>
<feature type="signal peptide" evidence="4">
    <location>
        <begin position="1"/>
        <end position="19"/>
    </location>
</feature>
<dbReference type="PROSITE" id="PS00597">
    <property type="entry name" value="PLANT_LTP"/>
    <property type="match status" value="1"/>
</dbReference>
<keyword evidence="2" id="KW-0813">Transport</keyword>
<dbReference type="SMART" id="SM00499">
    <property type="entry name" value="AAI"/>
    <property type="match status" value="1"/>
</dbReference>
<name>A0A328DR76_9ASTE</name>
<reference evidence="6 7" key="1">
    <citation type="submission" date="2018-06" db="EMBL/GenBank/DDBJ databases">
        <title>The Genome of Cuscuta australis (Dodder) Provides Insight into the Evolution of Plant Parasitism.</title>
        <authorList>
            <person name="Liu H."/>
        </authorList>
    </citation>
    <scope>NUCLEOTIDE SEQUENCE [LARGE SCALE GENOMIC DNA]</scope>
    <source>
        <strain evidence="7">cv. Yunnan</strain>
        <tissue evidence="6">Vines</tissue>
    </source>
</reference>
<dbReference type="Proteomes" id="UP000249390">
    <property type="component" value="Unassembled WGS sequence"/>
</dbReference>
<evidence type="ECO:0000256" key="3">
    <source>
        <dbReference type="ARBA" id="ARBA00023121"/>
    </source>
</evidence>
<dbReference type="EMBL" id="NQVE01000122">
    <property type="protein sequence ID" value="RAL46839.1"/>
    <property type="molecule type" value="Genomic_DNA"/>
</dbReference>
<dbReference type="PANTHER" id="PTHR33076">
    <property type="entry name" value="NON-SPECIFIC LIPID-TRANSFER PROTEIN 2-RELATED"/>
    <property type="match status" value="1"/>
</dbReference>
<evidence type="ECO:0000259" key="5">
    <source>
        <dbReference type="SMART" id="SM00499"/>
    </source>
</evidence>
<gene>
    <name evidence="6" type="ORF">DM860_005118</name>
</gene>
<dbReference type="GO" id="GO:0006869">
    <property type="term" value="P:lipid transport"/>
    <property type="evidence" value="ECO:0007669"/>
    <property type="project" value="InterPro"/>
</dbReference>
<dbReference type="InterPro" id="IPR016140">
    <property type="entry name" value="Bifunc_inhib/LTP/seed_store"/>
</dbReference>
<keyword evidence="7" id="KW-1185">Reference proteome</keyword>
<dbReference type="InterPro" id="IPR000528">
    <property type="entry name" value="Plant_nsLTP"/>
</dbReference>
<dbReference type="AlphaFoldDB" id="A0A328DR76"/>
<dbReference type="CDD" id="cd01960">
    <property type="entry name" value="nsLTP1"/>
    <property type="match status" value="1"/>
</dbReference>
<protein>
    <recommendedName>
        <fullName evidence="5">Bifunctional inhibitor/plant lipid transfer protein/seed storage helical domain-containing protein</fullName>
    </recommendedName>
</protein>
<dbReference type="InterPro" id="IPR036312">
    <property type="entry name" value="Bifun_inhib/LTP/seed_sf"/>
</dbReference>
<evidence type="ECO:0000256" key="4">
    <source>
        <dbReference type="SAM" id="SignalP"/>
    </source>
</evidence>
<comment type="caution">
    <text evidence="6">The sequence shown here is derived from an EMBL/GenBank/DDBJ whole genome shotgun (WGS) entry which is preliminary data.</text>
</comment>
<evidence type="ECO:0000256" key="1">
    <source>
        <dbReference type="ARBA" id="ARBA00009748"/>
    </source>
</evidence>